<keyword evidence="1" id="KW-0472">Membrane</keyword>
<keyword evidence="1" id="KW-1133">Transmembrane helix</keyword>
<keyword evidence="1" id="KW-0812">Transmembrane</keyword>
<evidence type="ECO:0000313" key="3">
    <source>
        <dbReference type="Proteomes" id="UP000264006"/>
    </source>
</evidence>
<accession>A0A346Y1D4</accession>
<name>A0A346Y1D4_9ACTN</name>
<evidence type="ECO:0000313" key="2">
    <source>
        <dbReference type="EMBL" id="AXV08281.1"/>
    </source>
</evidence>
<evidence type="ECO:0000256" key="1">
    <source>
        <dbReference type="SAM" id="Phobius"/>
    </source>
</evidence>
<sequence length="277" mass="28821">MIVLRAAMQEALSRRILGIGATVSVAFVGLFWLGFSTAFSRVAADTSDEFATIAASTVMTVLGLYAVQFLAAFLAILLAAGSIAGELESGRALQVLARPVPRWSWLLQRTAAFGGLSVAYVVLMTIGVLTVAGAVGGYGALSPVRAIGLMSLEVLVLVSIGVALSTRLGTVATGVVVVALYGLAWLAGIMEFVGRTIDNASVERIGVAVSLLMPSDALWRGASFHLQSPAFLLAPDTGVGIPFAAVDPPSGRLIAWALLYAAAMLAFAVRSLRRRDL</sequence>
<gene>
    <name evidence="2" type="ORF">DVS28_a3608</name>
</gene>
<reference evidence="2 3" key="1">
    <citation type="submission" date="2018-09" db="EMBL/GenBank/DDBJ databases">
        <title>Complete genome sequence of Euzebya sp. DY32-46 isolated from seawater of Pacific Ocean.</title>
        <authorList>
            <person name="Xu L."/>
            <person name="Wu Y.-H."/>
            <person name="Xu X.-W."/>
        </authorList>
    </citation>
    <scope>NUCLEOTIDE SEQUENCE [LARGE SCALE GENOMIC DNA]</scope>
    <source>
        <strain evidence="2 3">DY32-46</strain>
    </source>
</reference>
<proteinExistence type="predicted"/>
<protein>
    <submittedName>
        <fullName evidence="2">ABC-type transport system involved in multi-copper enzyme maturation, permease component</fullName>
    </submittedName>
</protein>
<organism evidence="2 3">
    <name type="scientific">Euzebya pacifica</name>
    <dbReference type="NCBI Taxonomy" id="1608957"/>
    <lineage>
        <taxon>Bacteria</taxon>
        <taxon>Bacillati</taxon>
        <taxon>Actinomycetota</taxon>
        <taxon>Nitriliruptoria</taxon>
        <taxon>Euzebyales</taxon>
    </lineage>
</organism>
<dbReference type="RefSeq" id="WP_114592650.1">
    <property type="nucleotide sequence ID" value="NZ_CP031165.1"/>
</dbReference>
<feature type="transmembrane region" description="Helical" evidence="1">
    <location>
        <begin position="144"/>
        <end position="164"/>
    </location>
</feature>
<dbReference type="AlphaFoldDB" id="A0A346Y1D4"/>
<feature type="transmembrane region" description="Helical" evidence="1">
    <location>
        <begin position="12"/>
        <end position="33"/>
    </location>
</feature>
<dbReference type="Proteomes" id="UP000264006">
    <property type="component" value="Chromosome"/>
</dbReference>
<keyword evidence="3" id="KW-1185">Reference proteome</keyword>
<feature type="transmembrane region" description="Helical" evidence="1">
    <location>
        <begin position="253"/>
        <end position="272"/>
    </location>
</feature>
<feature type="transmembrane region" description="Helical" evidence="1">
    <location>
        <begin position="111"/>
        <end position="138"/>
    </location>
</feature>
<dbReference type="OrthoDB" id="5146022at2"/>
<feature type="transmembrane region" description="Helical" evidence="1">
    <location>
        <begin position="53"/>
        <end position="81"/>
    </location>
</feature>
<dbReference type="KEGG" id="euz:DVS28_a3608"/>
<dbReference type="EMBL" id="CP031165">
    <property type="protein sequence ID" value="AXV08281.1"/>
    <property type="molecule type" value="Genomic_DNA"/>
</dbReference>
<feature type="transmembrane region" description="Helical" evidence="1">
    <location>
        <begin position="171"/>
        <end position="190"/>
    </location>
</feature>